<proteinExistence type="predicted"/>
<evidence type="ECO:0000313" key="2">
    <source>
        <dbReference type="Proteomes" id="UP001176961"/>
    </source>
</evidence>
<keyword evidence="2" id="KW-1185">Reference proteome</keyword>
<dbReference type="EMBL" id="CATQJL010000223">
    <property type="protein sequence ID" value="CAJ0597662.1"/>
    <property type="molecule type" value="Genomic_DNA"/>
</dbReference>
<dbReference type="Proteomes" id="UP001176961">
    <property type="component" value="Unassembled WGS sequence"/>
</dbReference>
<reference evidence="1" key="1">
    <citation type="submission" date="2023-07" db="EMBL/GenBank/DDBJ databases">
        <authorList>
            <consortium name="CYATHOMIX"/>
        </authorList>
    </citation>
    <scope>NUCLEOTIDE SEQUENCE</scope>
    <source>
        <strain evidence="1">N/A</strain>
    </source>
</reference>
<gene>
    <name evidence="1" type="ORF">CYNAS_LOCUS9645</name>
</gene>
<dbReference type="AlphaFoldDB" id="A0AA36GST4"/>
<protein>
    <submittedName>
        <fullName evidence="1">Uncharacterized protein</fullName>
    </submittedName>
</protein>
<sequence length="86" mass="10025">MDYNSRLRPQCTPVRLLLAIIPTHVAQCQPCQIRCVIQLIISATSSSMCQQKATPTKSGRRTHSCKHFRRIPITLILRHFTFRHRR</sequence>
<comment type="caution">
    <text evidence="1">The sequence shown here is derived from an EMBL/GenBank/DDBJ whole genome shotgun (WGS) entry which is preliminary data.</text>
</comment>
<evidence type="ECO:0000313" key="1">
    <source>
        <dbReference type="EMBL" id="CAJ0597662.1"/>
    </source>
</evidence>
<accession>A0AA36GST4</accession>
<name>A0AA36GST4_CYLNA</name>
<organism evidence="1 2">
    <name type="scientific">Cylicocyclus nassatus</name>
    <name type="common">Nematode worm</name>
    <dbReference type="NCBI Taxonomy" id="53992"/>
    <lineage>
        <taxon>Eukaryota</taxon>
        <taxon>Metazoa</taxon>
        <taxon>Ecdysozoa</taxon>
        <taxon>Nematoda</taxon>
        <taxon>Chromadorea</taxon>
        <taxon>Rhabditida</taxon>
        <taxon>Rhabditina</taxon>
        <taxon>Rhabditomorpha</taxon>
        <taxon>Strongyloidea</taxon>
        <taxon>Strongylidae</taxon>
        <taxon>Cylicocyclus</taxon>
    </lineage>
</organism>